<feature type="transmembrane region" description="Helical" evidence="1">
    <location>
        <begin position="119"/>
        <end position="139"/>
    </location>
</feature>
<reference evidence="2 3" key="1">
    <citation type="journal article" date="2019" name="G3 (Bethesda)">
        <title>Sequencing of a Wild Apple (Malus baccata) Genome Unravels the Differences Between Cultivated and Wild Apple Species Regarding Disease Resistance and Cold Tolerance.</title>
        <authorList>
            <person name="Chen X."/>
        </authorList>
    </citation>
    <scope>NUCLEOTIDE SEQUENCE [LARGE SCALE GENOMIC DNA]</scope>
    <source>
        <strain evidence="3">cv. Shandingzi</strain>
        <tissue evidence="2">Leaves</tissue>
    </source>
</reference>
<keyword evidence="1" id="KW-0472">Membrane</keyword>
<dbReference type="STRING" id="106549.A0A540KAG2"/>
<dbReference type="PANTHER" id="PTHR31358">
    <property type="entry name" value="PROTEIN WVD2-LIKE 4"/>
    <property type="match status" value="1"/>
</dbReference>
<evidence type="ECO:0000313" key="2">
    <source>
        <dbReference type="EMBL" id="TQD71203.1"/>
    </source>
</evidence>
<dbReference type="Proteomes" id="UP000315295">
    <property type="component" value="Unassembled WGS sequence"/>
</dbReference>
<dbReference type="AlphaFoldDB" id="A0A540KAG2"/>
<dbReference type="GO" id="GO:0008017">
    <property type="term" value="F:microtubule binding"/>
    <property type="evidence" value="ECO:0007669"/>
    <property type="project" value="InterPro"/>
</dbReference>
<evidence type="ECO:0000256" key="1">
    <source>
        <dbReference type="SAM" id="Phobius"/>
    </source>
</evidence>
<dbReference type="InterPro" id="IPR044833">
    <property type="entry name" value="WDL5/6"/>
</dbReference>
<dbReference type="PANTHER" id="PTHR31358:SF44">
    <property type="entry name" value="ASPARTATE CARBAMOYLTRANSFERASE, CHLOROPLASTIC"/>
    <property type="match status" value="1"/>
</dbReference>
<comment type="caution">
    <text evidence="2">The sequence shown here is derived from an EMBL/GenBank/DDBJ whole genome shotgun (WGS) entry which is preliminary data.</text>
</comment>
<keyword evidence="1" id="KW-0812">Transmembrane</keyword>
<keyword evidence="3" id="KW-1185">Reference proteome</keyword>
<name>A0A540KAG2_MALBA</name>
<evidence type="ECO:0000313" key="3">
    <source>
        <dbReference type="Proteomes" id="UP000315295"/>
    </source>
</evidence>
<protein>
    <submittedName>
        <fullName evidence="2">Uncharacterized protein</fullName>
    </submittedName>
</protein>
<dbReference type="EMBL" id="VIEB01001596">
    <property type="protein sequence ID" value="TQD71203.1"/>
    <property type="molecule type" value="Genomic_DNA"/>
</dbReference>
<feature type="transmembrane region" description="Helical" evidence="1">
    <location>
        <begin position="151"/>
        <end position="169"/>
    </location>
</feature>
<feature type="transmembrane region" description="Helical" evidence="1">
    <location>
        <begin position="81"/>
        <end position="99"/>
    </location>
</feature>
<sequence>MMLKEKSLDPTILALLQRSSLDADRDHRDNTDITIVDSNSVDNGLPNQISLSEELRLHGLEKWLQLSRLVLHHVVGTPERAWVLFSFVFILETIAVAIFRPRTIKIINATHQQFEFGFAVLLLSPVVCSIMAFLRSLQAEEMAMTSKPRKYGFVAWLLSTSVGLLLSFLSKSSVLLGLSLTVPLMVACLSVAIPIWIRNGYQFRVPQLQCAGPAGNHQIRGTKEALNGF</sequence>
<proteinExistence type="predicted"/>
<accession>A0A540KAG2</accession>
<gene>
    <name evidence="2" type="ORF">C1H46_043254</name>
</gene>
<keyword evidence="1" id="KW-1133">Transmembrane helix</keyword>
<organism evidence="2 3">
    <name type="scientific">Malus baccata</name>
    <name type="common">Siberian crab apple</name>
    <name type="synonym">Pyrus baccata</name>
    <dbReference type="NCBI Taxonomy" id="106549"/>
    <lineage>
        <taxon>Eukaryota</taxon>
        <taxon>Viridiplantae</taxon>
        <taxon>Streptophyta</taxon>
        <taxon>Embryophyta</taxon>
        <taxon>Tracheophyta</taxon>
        <taxon>Spermatophyta</taxon>
        <taxon>Magnoliopsida</taxon>
        <taxon>eudicotyledons</taxon>
        <taxon>Gunneridae</taxon>
        <taxon>Pentapetalae</taxon>
        <taxon>rosids</taxon>
        <taxon>fabids</taxon>
        <taxon>Rosales</taxon>
        <taxon>Rosaceae</taxon>
        <taxon>Amygdaloideae</taxon>
        <taxon>Maleae</taxon>
        <taxon>Malus</taxon>
    </lineage>
</organism>
<feature type="transmembrane region" description="Helical" evidence="1">
    <location>
        <begin position="175"/>
        <end position="197"/>
    </location>
</feature>